<dbReference type="Gene3D" id="3.20.20.80">
    <property type="entry name" value="Glycosidases"/>
    <property type="match status" value="1"/>
</dbReference>
<dbReference type="EMBL" id="JAMTCG010000005">
    <property type="protein sequence ID" value="MCP2161922.1"/>
    <property type="molecule type" value="Genomic_DNA"/>
</dbReference>
<reference evidence="1 2" key="1">
    <citation type="submission" date="2022-06" db="EMBL/GenBank/DDBJ databases">
        <title>Genomic Encyclopedia of Archaeal and Bacterial Type Strains, Phase II (KMG-II): from individual species to whole genera.</title>
        <authorList>
            <person name="Goeker M."/>
        </authorList>
    </citation>
    <scope>NUCLEOTIDE SEQUENCE [LARGE SCALE GENOMIC DNA]</scope>
    <source>
        <strain evidence="1 2">DSM 45037</strain>
    </source>
</reference>
<comment type="caution">
    <text evidence="1">The sequence shown here is derived from an EMBL/GenBank/DDBJ whole genome shotgun (WGS) entry which is preliminary data.</text>
</comment>
<proteinExistence type="predicted"/>
<dbReference type="SUPFAM" id="SSF51445">
    <property type="entry name" value="(Trans)glycosidases"/>
    <property type="match status" value="1"/>
</dbReference>
<name>A0ABT1H599_9NOCA</name>
<dbReference type="GO" id="GO:0016787">
    <property type="term" value="F:hydrolase activity"/>
    <property type="evidence" value="ECO:0007669"/>
    <property type="project" value="UniProtKB-KW"/>
</dbReference>
<keyword evidence="2" id="KW-1185">Reference proteome</keyword>
<accession>A0ABT1H599</accession>
<dbReference type="InterPro" id="IPR017853">
    <property type="entry name" value="GH"/>
</dbReference>
<dbReference type="Proteomes" id="UP001205740">
    <property type="component" value="Unassembled WGS sequence"/>
</dbReference>
<sequence>MASIATLADRTPAGYDREAAVIRSLGAEWIRIVVNWNEIETAPGVYSWNRIDEAVAAARQHRLRVLANVIGPAPPWYAGPNYSGASPPLVLGAVDGFFSRVAARFRQDVAAWEVWNEQNAPAFWASPDPVAYARVLEAASRAIRRNAPRTEVLMGGVTTGPGAYPPVPFVDRVLQSVDEDTIDGVAVHPYSFPDAPNRDPLRRIEVVDSIRKVIDRSKRPSLRIWVTEFGQPTGSAPLGVTDDEQAARIGTALKYFATRTGMGPVFLYTSRDWSPDPTNPELNFGLYRFDWTPKPAVDVVLQWVTSEEGPS</sequence>
<dbReference type="InterPro" id="IPR051923">
    <property type="entry name" value="Glycosyl_Hydrolase_39"/>
</dbReference>
<organism evidence="1 2">
    <name type="scientific">Williamsia serinedens</name>
    <dbReference type="NCBI Taxonomy" id="391736"/>
    <lineage>
        <taxon>Bacteria</taxon>
        <taxon>Bacillati</taxon>
        <taxon>Actinomycetota</taxon>
        <taxon>Actinomycetes</taxon>
        <taxon>Mycobacteriales</taxon>
        <taxon>Nocardiaceae</taxon>
        <taxon>Williamsia</taxon>
    </lineage>
</organism>
<dbReference type="PANTHER" id="PTHR12631:SF10">
    <property type="entry name" value="BETA-XYLOSIDASE-LIKE PROTEIN-RELATED"/>
    <property type="match status" value="1"/>
</dbReference>
<dbReference type="PANTHER" id="PTHR12631">
    <property type="entry name" value="ALPHA-L-IDURONIDASE"/>
    <property type="match status" value="1"/>
</dbReference>
<protein>
    <submittedName>
        <fullName evidence="1">Cellulase (Glycosyl hydrolase family 5)</fullName>
    </submittedName>
</protein>
<gene>
    <name evidence="1" type="ORF">LX12_003121</name>
</gene>
<evidence type="ECO:0000313" key="1">
    <source>
        <dbReference type="EMBL" id="MCP2161922.1"/>
    </source>
</evidence>
<evidence type="ECO:0000313" key="2">
    <source>
        <dbReference type="Proteomes" id="UP001205740"/>
    </source>
</evidence>
<keyword evidence="1" id="KW-0378">Hydrolase</keyword>